<evidence type="ECO:0000256" key="1">
    <source>
        <dbReference type="ARBA" id="ARBA00010134"/>
    </source>
</evidence>
<proteinExistence type="inferred from homology"/>
<dbReference type="Pfam" id="PF00656">
    <property type="entry name" value="Peptidase_C14"/>
    <property type="match status" value="1"/>
</dbReference>
<organism evidence="5 6">
    <name type="scientific">Priapulus caudatus</name>
    <name type="common">Priapulid worm</name>
    <dbReference type="NCBI Taxonomy" id="37621"/>
    <lineage>
        <taxon>Eukaryota</taxon>
        <taxon>Metazoa</taxon>
        <taxon>Ecdysozoa</taxon>
        <taxon>Scalidophora</taxon>
        <taxon>Priapulida</taxon>
        <taxon>Priapulimorpha</taxon>
        <taxon>Priapulimorphida</taxon>
        <taxon>Priapulidae</taxon>
        <taxon>Priapulus</taxon>
    </lineage>
</organism>
<dbReference type="InterPro" id="IPR052039">
    <property type="entry name" value="Caspase-related_regulators"/>
</dbReference>
<dbReference type="Proteomes" id="UP000695022">
    <property type="component" value="Unplaced"/>
</dbReference>
<dbReference type="PANTHER" id="PTHR22576">
    <property type="entry name" value="MUCOSA ASSOCIATED LYMPHOID TISSUE LYMPHOMA TRANSLOCATION PROTEIN 1/PARACASPASE"/>
    <property type="match status" value="1"/>
</dbReference>
<dbReference type="Gene3D" id="3.40.50.1460">
    <property type="match status" value="1"/>
</dbReference>
<reference evidence="6" key="1">
    <citation type="submission" date="2025-08" db="UniProtKB">
        <authorList>
            <consortium name="RefSeq"/>
        </authorList>
    </citation>
    <scope>IDENTIFICATION</scope>
</reference>
<evidence type="ECO:0000313" key="5">
    <source>
        <dbReference type="Proteomes" id="UP000695022"/>
    </source>
</evidence>
<dbReference type="InterPro" id="IPR001309">
    <property type="entry name" value="Pept_C14_p20"/>
</dbReference>
<feature type="domain" description="Caspase family p10" evidence="3">
    <location>
        <begin position="333"/>
        <end position="426"/>
    </location>
</feature>
<dbReference type="InterPro" id="IPR029030">
    <property type="entry name" value="Caspase-like_dom_sf"/>
</dbReference>
<dbReference type="SUPFAM" id="SSF52129">
    <property type="entry name" value="Caspase-like"/>
    <property type="match status" value="1"/>
</dbReference>
<accession>A0ABM1E2V8</accession>
<dbReference type="PROSITE" id="PS50208">
    <property type="entry name" value="CASPASE_P20"/>
    <property type="match status" value="1"/>
</dbReference>
<dbReference type="InterPro" id="IPR002138">
    <property type="entry name" value="Pept_C14_p10"/>
</dbReference>
<dbReference type="PRINTS" id="PR00376">
    <property type="entry name" value="IL1BCENZYME"/>
</dbReference>
<evidence type="ECO:0000259" key="4">
    <source>
        <dbReference type="PROSITE" id="PS50208"/>
    </source>
</evidence>
<evidence type="ECO:0000259" key="3">
    <source>
        <dbReference type="PROSITE" id="PS50207"/>
    </source>
</evidence>
<dbReference type="GeneID" id="106808354"/>
<dbReference type="SMART" id="SM00115">
    <property type="entry name" value="CASc"/>
    <property type="match status" value="1"/>
</dbReference>
<dbReference type="InterPro" id="IPR033139">
    <property type="entry name" value="Caspase_cys_AS"/>
</dbReference>
<dbReference type="PROSITE" id="PS50207">
    <property type="entry name" value="CASPASE_P10"/>
    <property type="match status" value="1"/>
</dbReference>
<sequence length="428" mass="48240">MYMFICLLRQHDLHTITLTILLVEYGLTRDLTDKEVNAFKNQVRAYGLRAGELSRMHTLLEVLDAMETAGVLGINKYDVLKRILAHDMEKPGLLACVQETEADIQVVLLSAGRNEPWIERQKDAEVLQVLTKAEPTTRDPEPPSGKLNDLRCNMQATTSATIERGMQYLQVARNRNSNANCYPSGKGFLLIVNNFTQKRKGTQKDQENLLTIFRDTLNFDAVVKENVTRDQLMNALISVQKLLFTGVMRNNELCHYSSFFLAIMSHGSQAGIKTMDGHFVSVADIVCHFKADRLSTMAGKPKVLLVQACRGPLNQCGVEIQSDDREEEDAQQSVAMTPVDADVLIAYSTTEGYRSWRREEKGSWFIHHVTQTLQHCYVTEHLLDMLTMVNQQVAEEQTVASEVVPEGVKQMPCLVSTLTKKIYLGEIN</sequence>
<evidence type="ECO:0000313" key="6">
    <source>
        <dbReference type="RefSeq" id="XP_014666529.1"/>
    </source>
</evidence>
<name>A0ABM1E2V8_PRICU</name>
<evidence type="ECO:0000256" key="2">
    <source>
        <dbReference type="RuleBase" id="RU003971"/>
    </source>
</evidence>
<keyword evidence="5" id="KW-1185">Reference proteome</keyword>
<comment type="similarity">
    <text evidence="1 2">Belongs to the peptidase C14A family.</text>
</comment>
<dbReference type="InterPro" id="IPR015917">
    <property type="entry name" value="Pept_C14A"/>
</dbReference>
<gene>
    <name evidence="6" type="primary">LOC106808354</name>
</gene>
<dbReference type="Gene3D" id="1.10.533.10">
    <property type="entry name" value="Death Domain, Fas"/>
    <property type="match status" value="1"/>
</dbReference>
<dbReference type="RefSeq" id="XP_014666529.1">
    <property type="nucleotide sequence ID" value="XM_014811043.1"/>
</dbReference>
<dbReference type="PANTHER" id="PTHR22576:SF41">
    <property type="entry name" value="CASPASE 14, APOPTOSIS-RELATED CYSTEINE PEPTIDASE"/>
    <property type="match status" value="1"/>
</dbReference>
<feature type="domain" description="Caspase family p20" evidence="4">
    <location>
        <begin position="199"/>
        <end position="313"/>
    </location>
</feature>
<dbReference type="InterPro" id="IPR011600">
    <property type="entry name" value="Pept_C14_caspase"/>
</dbReference>
<protein>
    <submittedName>
        <fullName evidence="6">Caspase-3-like isoform X1</fullName>
    </submittedName>
</protein>
<dbReference type="PROSITE" id="PS01122">
    <property type="entry name" value="CASPASE_CYS"/>
    <property type="match status" value="1"/>
</dbReference>
<dbReference type="InterPro" id="IPR011029">
    <property type="entry name" value="DEATH-like_dom_sf"/>
</dbReference>